<reference evidence="2" key="1">
    <citation type="submission" date="2023-06" db="EMBL/GenBank/DDBJ databases">
        <title>Genome-scale phylogeny and comparative genomics of the fungal order Sordariales.</title>
        <authorList>
            <consortium name="Lawrence Berkeley National Laboratory"/>
            <person name="Hensen N."/>
            <person name="Bonometti L."/>
            <person name="Westerberg I."/>
            <person name="Brannstrom I.O."/>
            <person name="Guillou S."/>
            <person name="Cros-Aarteil S."/>
            <person name="Calhoun S."/>
            <person name="Haridas S."/>
            <person name="Kuo A."/>
            <person name="Mondo S."/>
            <person name="Pangilinan J."/>
            <person name="Riley R."/>
            <person name="Labutti K."/>
            <person name="Andreopoulos B."/>
            <person name="Lipzen A."/>
            <person name="Chen C."/>
            <person name="Yanf M."/>
            <person name="Daum C."/>
            <person name="Ng V."/>
            <person name="Clum A."/>
            <person name="Steindorff A."/>
            <person name="Ohm R."/>
            <person name="Martin F."/>
            <person name="Silar P."/>
            <person name="Natvig D."/>
            <person name="Lalanne C."/>
            <person name="Gautier V."/>
            <person name="Ament-Velasquez S.L."/>
            <person name="Kruys A."/>
            <person name="Hutchinson M.I."/>
            <person name="Powell A.J."/>
            <person name="Barry K."/>
            <person name="Miller A.N."/>
            <person name="Grigoriev I.V."/>
            <person name="Debuchy R."/>
            <person name="Gladieux P."/>
            <person name="Thoren M.H."/>
            <person name="Johannesson H."/>
        </authorList>
    </citation>
    <scope>NUCLEOTIDE SEQUENCE</scope>
    <source>
        <strain evidence="2">SMH4607-1</strain>
    </source>
</reference>
<comment type="caution">
    <text evidence="2">The sequence shown here is derived from an EMBL/GenBank/DDBJ whole genome shotgun (WGS) entry which is preliminary data.</text>
</comment>
<dbReference type="InterPro" id="IPR003615">
    <property type="entry name" value="HNH_nuc"/>
</dbReference>
<evidence type="ECO:0000259" key="1">
    <source>
        <dbReference type="Pfam" id="PF13391"/>
    </source>
</evidence>
<feature type="domain" description="HNH nuclease" evidence="1">
    <location>
        <begin position="70"/>
        <end position="140"/>
    </location>
</feature>
<protein>
    <recommendedName>
        <fullName evidence="1">HNH nuclease domain-containing protein</fullName>
    </recommendedName>
</protein>
<dbReference type="EMBL" id="JAUKUA010000002">
    <property type="protein sequence ID" value="KAK0724112.1"/>
    <property type="molecule type" value="Genomic_DNA"/>
</dbReference>
<evidence type="ECO:0000313" key="3">
    <source>
        <dbReference type="Proteomes" id="UP001172102"/>
    </source>
</evidence>
<sequence>MGLNLQKMREWMTDSSDLQSFFGVDVIPPLVASLHHIRTVWYNENVEATNRNSEDTKAQGEVKKWYHNSCVLCGGRLVTQGAHIVNVAAQQQMQPVSIWRMLKIFWPLEKLAALDMKEDRNILPLSPTAHSLWDIHEFGLRPIKHPTDPDHILFLQVVIFKELHIEIGFSSNRPGWGLFIELTDAREDPPMLIQHGDVYKLVTTDPEKRPLPRFEYLQLRYAVQTIIAAQKAAGALKTLFGGPPPESTVGLELDDVCVPCEWREDLDEAERLGILNYASENEWRLAILEYEYRKGHKL</sequence>
<accession>A0AA40AY16</accession>
<evidence type="ECO:0000313" key="2">
    <source>
        <dbReference type="EMBL" id="KAK0724112.1"/>
    </source>
</evidence>
<proteinExistence type="predicted"/>
<dbReference type="Pfam" id="PF13391">
    <property type="entry name" value="HNH_2"/>
    <property type="match status" value="1"/>
</dbReference>
<organism evidence="2 3">
    <name type="scientific">Lasiosphaeris hirsuta</name>
    <dbReference type="NCBI Taxonomy" id="260670"/>
    <lineage>
        <taxon>Eukaryota</taxon>
        <taxon>Fungi</taxon>
        <taxon>Dikarya</taxon>
        <taxon>Ascomycota</taxon>
        <taxon>Pezizomycotina</taxon>
        <taxon>Sordariomycetes</taxon>
        <taxon>Sordariomycetidae</taxon>
        <taxon>Sordariales</taxon>
        <taxon>Lasiosphaeriaceae</taxon>
        <taxon>Lasiosphaeris</taxon>
    </lineage>
</organism>
<dbReference type="AlphaFoldDB" id="A0AA40AY16"/>
<dbReference type="Proteomes" id="UP001172102">
    <property type="component" value="Unassembled WGS sequence"/>
</dbReference>
<gene>
    <name evidence="2" type="ORF">B0H67DRAFT_99915</name>
</gene>
<name>A0AA40AY16_9PEZI</name>
<keyword evidence="3" id="KW-1185">Reference proteome</keyword>